<feature type="signal peptide" evidence="9">
    <location>
        <begin position="1"/>
        <end position="22"/>
    </location>
</feature>
<feature type="domain" description="Peptidase M13 C-terminal" evidence="10">
    <location>
        <begin position="485"/>
        <end position="688"/>
    </location>
</feature>
<keyword evidence="7" id="KW-0862">Zinc</keyword>
<dbReference type="CDD" id="cd08662">
    <property type="entry name" value="M13"/>
    <property type="match status" value="1"/>
</dbReference>
<dbReference type="GO" id="GO:0004222">
    <property type="term" value="F:metalloendopeptidase activity"/>
    <property type="evidence" value="ECO:0007669"/>
    <property type="project" value="InterPro"/>
</dbReference>
<dbReference type="Gene3D" id="1.10.1380.10">
    <property type="entry name" value="Neutral endopeptidase , domain2"/>
    <property type="match status" value="1"/>
</dbReference>
<keyword evidence="6" id="KW-0378">Hydrolase</keyword>
<dbReference type="OrthoDB" id="6475849at2759"/>
<feature type="domain" description="Peptidase M13 N-terminal" evidence="11">
    <location>
        <begin position="52"/>
        <end position="422"/>
    </location>
</feature>
<dbReference type="PRINTS" id="PR00786">
    <property type="entry name" value="NEPRILYSIN"/>
</dbReference>
<keyword evidence="9" id="KW-0732">Signal</keyword>
<dbReference type="VEuPathDB" id="VectorBase:MDOA008760"/>
<evidence type="ECO:0000256" key="5">
    <source>
        <dbReference type="ARBA" id="ARBA00022723"/>
    </source>
</evidence>
<dbReference type="InterPro" id="IPR008753">
    <property type="entry name" value="Peptidase_M13_N"/>
</dbReference>
<name>A0A1I8MV55_MUSDO</name>
<dbReference type="VEuPathDB" id="VectorBase:MDOMA2_017335"/>
<dbReference type="EnsemblMetazoa" id="MDOA008760-RA">
    <property type="protein sequence ID" value="MDOA008760-PA"/>
    <property type="gene ID" value="MDOA008760"/>
</dbReference>
<evidence type="ECO:0000313" key="12">
    <source>
        <dbReference type="EnsemblMetazoa" id="MDOA008760-PA"/>
    </source>
</evidence>
<evidence type="ECO:0000259" key="10">
    <source>
        <dbReference type="Pfam" id="PF01431"/>
    </source>
</evidence>
<dbReference type="InterPro" id="IPR018497">
    <property type="entry name" value="Peptidase_M13_C"/>
</dbReference>
<proteinExistence type="inferred from homology"/>
<organism evidence="12">
    <name type="scientific">Musca domestica</name>
    <name type="common">House fly</name>
    <dbReference type="NCBI Taxonomy" id="7370"/>
    <lineage>
        <taxon>Eukaryota</taxon>
        <taxon>Metazoa</taxon>
        <taxon>Ecdysozoa</taxon>
        <taxon>Arthropoda</taxon>
        <taxon>Hexapoda</taxon>
        <taxon>Insecta</taxon>
        <taxon>Pterygota</taxon>
        <taxon>Neoptera</taxon>
        <taxon>Endopterygota</taxon>
        <taxon>Diptera</taxon>
        <taxon>Brachycera</taxon>
        <taxon>Muscomorpha</taxon>
        <taxon>Muscoidea</taxon>
        <taxon>Muscidae</taxon>
        <taxon>Musca</taxon>
    </lineage>
</organism>
<comment type="subcellular location">
    <subcellularLocation>
        <location evidence="2">Cell membrane</location>
        <topology evidence="2">Single-pass type II membrane protein</topology>
    </subcellularLocation>
</comment>
<dbReference type="Pfam" id="PF01431">
    <property type="entry name" value="Peptidase_M13"/>
    <property type="match status" value="1"/>
</dbReference>
<evidence type="ECO:0000256" key="4">
    <source>
        <dbReference type="ARBA" id="ARBA00022670"/>
    </source>
</evidence>
<evidence type="ECO:0000256" key="7">
    <source>
        <dbReference type="ARBA" id="ARBA00022833"/>
    </source>
</evidence>
<evidence type="ECO:0000256" key="3">
    <source>
        <dbReference type="ARBA" id="ARBA00007357"/>
    </source>
</evidence>
<dbReference type="Gene3D" id="3.40.390.10">
    <property type="entry name" value="Collagenase (Catalytic Domain)"/>
    <property type="match status" value="1"/>
</dbReference>
<dbReference type="InterPro" id="IPR024079">
    <property type="entry name" value="MetalloPept_cat_dom_sf"/>
</dbReference>
<evidence type="ECO:0000256" key="8">
    <source>
        <dbReference type="ARBA" id="ARBA00023049"/>
    </source>
</evidence>
<dbReference type="GO" id="GO:0046872">
    <property type="term" value="F:metal ion binding"/>
    <property type="evidence" value="ECO:0007669"/>
    <property type="project" value="UniProtKB-KW"/>
</dbReference>
<dbReference type="GO" id="GO:0016485">
    <property type="term" value="P:protein processing"/>
    <property type="evidence" value="ECO:0007669"/>
    <property type="project" value="TreeGrafter"/>
</dbReference>
<feature type="chain" id="PRO_5044560894" description="Peptidase family M13" evidence="9">
    <location>
        <begin position="23"/>
        <end position="689"/>
    </location>
</feature>
<sequence length="689" mass="79331">MITYNLMCWGLFFYILLNAVRGILTATQTLGDQNRLNKGLEIYRYMNQQVNPCDDFYEFACGNWNTYNSAAAKRKSATGLFHSLREERDQKILLLMNTNDPHDTNVDKKVKNFYKSCMNLPNFKSSYTARLVEIMSEFGQMPAMAGDYWQEQTFDWQATIAAIAHKYGIITITGAEISVDFADNTKNRIYLSEQQLALESRDIYLNPANAGFVKNYINSIANKLYIFLGLDVNVGRQVATEMVQLEANLARGMADSKKINKLADLYTLNTMDEIQQITYPYLNINKLVEESLGTLPDFKVYWSPDYIKNMIRTLQQTPKHVVANYVFYHLIEKFMLVIPQTQPQLQDMCLRQMKTYFSKNFDNMLYRKYNMDDTERGVNAMWQDIKATFIEALKSPHQYAWIRADTRSYAVEKIKAMKMEIVSYKNYDFETVFRPFQVNAHDFVENLQSLFALGTQQKRNAIYLPPQPLDLSERIATTPVNVLIENAVKVPVSILQPNYAWSASFANAFNFGILGALLSHELMHGLDVHGRHHDAQGNSLEWWDPESSRDFNARSQCFNAQYQRYIFHGQHLPDMPAQGENIADNGGVRLAFAAYVKWLEKALATNPRGVNESMPPVNYSDRKLFFISYAQLWCNDITPAFRKYLASVDNHVPDKFRVIGPLSNFDGFAEEFQCPKGSGMNPVQKCEIY</sequence>
<dbReference type="KEGG" id="mde:101893885"/>
<dbReference type="PROSITE" id="PS51885">
    <property type="entry name" value="NEPRILYSIN"/>
    <property type="match status" value="1"/>
</dbReference>
<accession>A0A1I8MV55</accession>
<dbReference type="AlphaFoldDB" id="A0A1I8MV55"/>
<evidence type="ECO:0008006" key="13">
    <source>
        <dbReference type="Google" id="ProtNLM"/>
    </source>
</evidence>
<evidence type="ECO:0000256" key="9">
    <source>
        <dbReference type="SAM" id="SignalP"/>
    </source>
</evidence>
<reference evidence="12" key="1">
    <citation type="submission" date="2020-05" db="UniProtKB">
        <authorList>
            <consortium name="EnsemblMetazoa"/>
        </authorList>
    </citation>
    <scope>IDENTIFICATION</scope>
    <source>
        <strain evidence="12">Aabys</strain>
    </source>
</reference>
<keyword evidence="8" id="KW-0482">Metalloprotease</keyword>
<comment type="cofactor">
    <cofactor evidence="1">
        <name>Zn(2+)</name>
        <dbReference type="ChEBI" id="CHEBI:29105"/>
    </cofactor>
</comment>
<dbReference type="InterPro" id="IPR042089">
    <property type="entry name" value="Peptidase_M13_dom_2"/>
</dbReference>
<dbReference type="PANTHER" id="PTHR11733">
    <property type="entry name" value="ZINC METALLOPROTEASE FAMILY M13 NEPRILYSIN-RELATED"/>
    <property type="match status" value="1"/>
</dbReference>
<dbReference type="PANTHER" id="PTHR11733:SF238">
    <property type="entry name" value="FI07649P-RELATED"/>
    <property type="match status" value="1"/>
</dbReference>
<keyword evidence="5" id="KW-0479">Metal-binding</keyword>
<dbReference type="GO" id="GO:0005886">
    <property type="term" value="C:plasma membrane"/>
    <property type="evidence" value="ECO:0007669"/>
    <property type="project" value="UniProtKB-SubCell"/>
</dbReference>
<keyword evidence="4" id="KW-0645">Protease</keyword>
<dbReference type="SUPFAM" id="SSF55486">
    <property type="entry name" value="Metalloproteases ('zincins'), catalytic domain"/>
    <property type="match status" value="1"/>
</dbReference>
<protein>
    <recommendedName>
        <fullName evidence="13">Peptidase family M13</fullName>
    </recommendedName>
</protein>
<evidence type="ECO:0000256" key="1">
    <source>
        <dbReference type="ARBA" id="ARBA00001947"/>
    </source>
</evidence>
<comment type="similarity">
    <text evidence="3">Belongs to the peptidase M13 family.</text>
</comment>
<dbReference type="InterPro" id="IPR000718">
    <property type="entry name" value="Peptidase_M13"/>
</dbReference>
<dbReference type="eggNOG" id="KOG3624">
    <property type="taxonomic scope" value="Eukaryota"/>
</dbReference>
<dbReference type="Pfam" id="PF05649">
    <property type="entry name" value="Peptidase_M13_N"/>
    <property type="match status" value="1"/>
</dbReference>
<evidence type="ECO:0000256" key="2">
    <source>
        <dbReference type="ARBA" id="ARBA00004401"/>
    </source>
</evidence>
<evidence type="ECO:0000256" key="6">
    <source>
        <dbReference type="ARBA" id="ARBA00022801"/>
    </source>
</evidence>
<gene>
    <name evidence="12" type="primary">101893885</name>
</gene>
<evidence type="ECO:0000259" key="11">
    <source>
        <dbReference type="Pfam" id="PF05649"/>
    </source>
</evidence>